<dbReference type="GO" id="GO:0032039">
    <property type="term" value="C:integrator complex"/>
    <property type="evidence" value="ECO:0007669"/>
    <property type="project" value="TreeGrafter"/>
</dbReference>
<reference evidence="5 6" key="1">
    <citation type="submission" date="2024-03" db="EMBL/GenBank/DDBJ databases">
        <title>The genome assembly and annotation of the cricket Gryllus longicercus Weissman &amp; Gray.</title>
        <authorList>
            <person name="Szrajer S."/>
            <person name="Gray D."/>
            <person name="Ylla G."/>
        </authorList>
    </citation>
    <scope>NUCLEOTIDE SEQUENCE [LARGE SCALE GENOMIC DNA]</scope>
    <source>
        <strain evidence="5">DAG 2021-001</strain>
        <tissue evidence="5">Whole body minus gut</tissue>
    </source>
</reference>
<dbReference type="Pfam" id="PF25458">
    <property type="entry name" value="INTS4_C"/>
    <property type="match status" value="1"/>
</dbReference>
<dbReference type="InterPro" id="IPR056235">
    <property type="entry name" value="INTS4_8HBD"/>
</dbReference>
<accession>A0AAN9Z2R0</accession>
<dbReference type="SUPFAM" id="SSF48371">
    <property type="entry name" value="ARM repeat"/>
    <property type="match status" value="1"/>
</dbReference>
<evidence type="ECO:0000313" key="5">
    <source>
        <dbReference type="EMBL" id="KAK7862486.1"/>
    </source>
</evidence>
<evidence type="ECO:0000256" key="2">
    <source>
        <dbReference type="ARBA" id="ARBA00023242"/>
    </source>
</evidence>
<dbReference type="Proteomes" id="UP001378592">
    <property type="component" value="Unassembled WGS sequence"/>
</dbReference>
<proteinExistence type="predicted"/>
<keyword evidence="6" id="KW-1185">Reference proteome</keyword>
<dbReference type="FunFam" id="1.25.10.10:FF:000728">
    <property type="entry name" value="Blast:Integrator complex subunit 4"/>
    <property type="match status" value="1"/>
</dbReference>
<dbReference type="Gene3D" id="1.25.10.10">
    <property type="entry name" value="Leucine-rich Repeat Variant"/>
    <property type="match status" value="2"/>
</dbReference>
<dbReference type="Pfam" id="PF24493">
    <property type="entry name" value="INTS4_8HBD"/>
    <property type="match status" value="1"/>
</dbReference>
<dbReference type="PANTHER" id="PTHR20938:SF0">
    <property type="entry name" value="INTEGRATOR COMPLEX SUBUNIT 4"/>
    <property type="match status" value="1"/>
</dbReference>
<organism evidence="5 6">
    <name type="scientific">Gryllus longicercus</name>
    <dbReference type="NCBI Taxonomy" id="2509291"/>
    <lineage>
        <taxon>Eukaryota</taxon>
        <taxon>Metazoa</taxon>
        <taxon>Ecdysozoa</taxon>
        <taxon>Arthropoda</taxon>
        <taxon>Hexapoda</taxon>
        <taxon>Insecta</taxon>
        <taxon>Pterygota</taxon>
        <taxon>Neoptera</taxon>
        <taxon>Polyneoptera</taxon>
        <taxon>Orthoptera</taxon>
        <taxon>Ensifera</taxon>
        <taxon>Gryllidea</taxon>
        <taxon>Grylloidea</taxon>
        <taxon>Gryllidae</taxon>
        <taxon>Gryllinae</taxon>
        <taxon>Gryllus</taxon>
    </lineage>
</organism>
<sequence length="990" mass="109301">MAAVLKKRALAEYSQVIQEPPKPLKKLRLVKKVVTSGSASAYVGLLEKSKSSNDALQILLRISDSMKFQEEELTDAIRKLSDHFQQESESAVRAKILCLFGDMGREASVDLQVIIDEIVQLLKKETSHKVLAQGISALLRLGCLWSDNLSLHQRLVLVAKQYLSDTSHLVKCKCLELIGELQPLGGTGETGAQAVLRLIGDYSHSEEARVRSAAFRTMITLHQRGLRLDPTLYSEVCLALKDDYEIVRQAALQLVWILGQSYPEHLVQVPDSDEQLRMVDDAFSKLCVMINDLSMRVRTQAAKGLGAMTLVSPRFLQQTLDKKLMSNMRKKRSAHERAWESVTSGEWSSGKMWADDAPREMVDAESVSLISTGSCGAFVHGLEDEFMEVRNASVESLCQLSLHHPQFATMSLDFLVDMFNDEIEGVRLRAIDSLTRISQHCLLREDQLETILGALKDFSVDVREGLHKMLGACRLSSKGCLQMCVESLLENLKKYPMDRKSTWRCLQRVGQAHPELTLSLVPELLAIHPFLDMPEVDVEEPSYVSILILVFNAAQHCPTMLQLFEESTLKHYCYLRDTMPSLVPALKVDRSVRSAELRPVNESAARFLDSMLARLEAAPPAGRLREELMQAAQRDLERLAAIDSSVSGAAHFAAAFVGSQLLASKVLANRLWANPAALATHQGHVVRATIAQLLQHCLKLQYLFLGLGDQEVGAVRQFRLLVLALQLVYVVRGSNSSALALTEYFLEQCDDTAKFLNEKGLVPEPFVATALKELAQLEDTKPGPVARCLLPILQAASPAPPPRPSIAVQMTTAVISEPTGEIDAALKFTAGLVMGVPLDAELQHLRDPSSLRIKVKYPDQQTQLLVPKRPDLRPLENDILPTERQGPSTSVSSVFGMDVGENAKPVSTSTPTDFRLLTTVLISHQVWTEACTVDVSLALDLTEQEAGLLGPPGTSRRGAGLLKPDLEPCVLDLCKPVKVYVSPKPVKRGI</sequence>
<gene>
    <name evidence="5" type="ORF">R5R35_005912</name>
</gene>
<evidence type="ECO:0000259" key="4">
    <source>
        <dbReference type="Pfam" id="PF25458"/>
    </source>
</evidence>
<dbReference type="PANTHER" id="PTHR20938">
    <property type="entry name" value="INTEGRATOR COMPLEX SUBUNIT 4"/>
    <property type="match status" value="1"/>
</dbReference>
<dbReference type="InterPro" id="IPR016024">
    <property type="entry name" value="ARM-type_fold"/>
</dbReference>
<dbReference type="AlphaFoldDB" id="A0AAN9Z2R0"/>
<dbReference type="InterPro" id="IPR011989">
    <property type="entry name" value="ARM-like"/>
</dbReference>
<dbReference type="InterPro" id="IPR057412">
    <property type="entry name" value="INTS4_C"/>
</dbReference>
<comment type="caution">
    <text evidence="5">The sequence shown here is derived from an EMBL/GenBank/DDBJ whole genome shotgun (WGS) entry which is preliminary data.</text>
</comment>
<evidence type="ECO:0000313" key="6">
    <source>
        <dbReference type="Proteomes" id="UP001378592"/>
    </source>
</evidence>
<dbReference type="EMBL" id="JAZDUA010000273">
    <property type="protein sequence ID" value="KAK7862486.1"/>
    <property type="molecule type" value="Genomic_DNA"/>
</dbReference>
<name>A0AAN9Z2R0_9ORTH</name>
<dbReference type="GO" id="GO:0016180">
    <property type="term" value="P:snRNA processing"/>
    <property type="evidence" value="ECO:0007669"/>
    <property type="project" value="TreeGrafter"/>
</dbReference>
<feature type="domain" description="INTS4 8 helical bundle" evidence="3">
    <location>
        <begin position="606"/>
        <end position="804"/>
    </location>
</feature>
<evidence type="ECO:0008006" key="7">
    <source>
        <dbReference type="Google" id="ProtNLM"/>
    </source>
</evidence>
<feature type="domain" description="Integrator complex subunit 4/Protein SIEL C-terminal Ig-like" evidence="4">
    <location>
        <begin position="814"/>
        <end position="986"/>
    </location>
</feature>
<protein>
    <recommendedName>
        <fullName evidence="7">Integrator complex subunit 4</fullName>
    </recommendedName>
</protein>
<evidence type="ECO:0000256" key="1">
    <source>
        <dbReference type="ARBA" id="ARBA00004123"/>
    </source>
</evidence>
<evidence type="ECO:0000259" key="3">
    <source>
        <dbReference type="Pfam" id="PF24493"/>
    </source>
</evidence>
<comment type="subcellular location">
    <subcellularLocation>
        <location evidence="1">Nucleus</location>
    </subcellularLocation>
</comment>
<keyword evidence="2" id="KW-0539">Nucleus</keyword>